<dbReference type="PANTHER" id="PTHR43351:SF2">
    <property type="entry name" value="L(+)-TARTRATE DEHYDRATASE SUBUNIT BETA-RELATED"/>
    <property type="match status" value="1"/>
</dbReference>
<proteinExistence type="inferred from homology"/>
<dbReference type="InterPro" id="IPR004646">
    <property type="entry name" value="Fe-S_hydro-lyase_TtdA-typ_cat"/>
</dbReference>
<evidence type="ECO:0000256" key="9">
    <source>
        <dbReference type="ARBA" id="ARBA00023239"/>
    </source>
</evidence>
<comment type="cofactor">
    <cofactor evidence="2 10">
        <name>[4Fe-4S] cluster</name>
        <dbReference type="ChEBI" id="CHEBI:49883"/>
    </cofactor>
</comment>
<dbReference type="Pfam" id="PF05683">
    <property type="entry name" value="Fumerase_C"/>
    <property type="match status" value="1"/>
</dbReference>
<dbReference type="InterPro" id="IPR036660">
    <property type="entry name" value="Fe-S_hydroAse_TtdB_cat_sf"/>
</dbReference>
<dbReference type="PIRSF" id="PIRSF001394">
    <property type="entry name" value="Fe_dep_fumar_hy"/>
    <property type="match status" value="1"/>
</dbReference>
<dbReference type="InterPro" id="IPR004647">
    <property type="entry name" value="Fe-S_hydro-lyase_TtdB-typ_cat"/>
</dbReference>
<dbReference type="EMBL" id="QJKC01000031">
    <property type="protein sequence ID" value="PXX38889.1"/>
    <property type="molecule type" value="Genomic_DNA"/>
</dbReference>
<dbReference type="EC" id="4.2.1.2" evidence="10"/>
<comment type="subunit">
    <text evidence="4 10">Homodimer.</text>
</comment>
<keyword evidence="5 10" id="KW-0004">4Fe-4S</keyword>
<evidence type="ECO:0000256" key="5">
    <source>
        <dbReference type="ARBA" id="ARBA00022485"/>
    </source>
</evidence>
<reference evidence="12 13" key="1">
    <citation type="submission" date="2018-05" db="EMBL/GenBank/DDBJ databases">
        <title>Genomic Encyclopedia of Type Strains, Phase IV (KMG-IV): sequencing the most valuable type-strain genomes for metagenomic binning, comparative biology and taxonomic classification.</title>
        <authorList>
            <person name="Goeker M."/>
        </authorList>
    </citation>
    <scope>NUCLEOTIDE SEQUENCE [LARGE SCALE GENOMIC DNA]</scope>
    <source>
        <strain evidence="12 13">DSM 25134</strain>
    </source>
</reference>
<dbReference type="GO" id="GO:0051539">
    <property type="term" value="F:4 iron, 4 sulfur cluster binding"/>
    <property type="evidence" value="ECO:0007669"/>
    <property type="project" value="UniProtKB-UniRule"/>
</dbReference>
<dbReference type="InterPro" id="IPR007110">
    <property type="entry name" value="Ig-like_dom"/>
</dbReference>
<dbReference type="PANTHER" id="PTHR43351">
    <property type="entry name" value="L(+)-TARTRATE DEHYDRATASE SUBUNIT BETA"/>
    <property type="match status" value="1"/>
</dbReference>
<keyword evidence="13" id="KW-1185">Reference proteome</keyword>
<evidence type="ECO:0000256" key="1">
    <source>
        <dbReference type="ARBA" id="ARBA00000929"/>
    </source>
</evidence>
<dbReference type="NCBIfam" id="TIGR00722">
    <property type="entry name" value="ttdA_fumA_fumB"/>
    <property type="match status" value="1"/>
</dbReference>
<comment type="similarity">
    <text evidence="3 10">Belongs to the class-I fumarase family.</text>
</comment>
<keyword evidence="9 10" id="KW-0456">Lyase</keyword>
<feature type="domain" description="Ig-like" evidence="11">
    <location>
        <begin position="129"/>
        <end position="171"/>
    </location>
</feature>
<accession>A0A318ITS9</accession>
<evidence type="ECO:0000256" key="7">
    <source>
        <dbReference type="ARBA" id="ARBA00023004"/>
    </source>
</evidence>
<keyword evidence="6 10" id="KW-0479">Metal-binding</keyword>
<evidence type="ECO:0000259" key="11">
    <source>
        <dbReference type="PROSITE" id="PS50835"/>
    </source>
</evidence>
<comment type="caution">
    <text evidence="12">The sequence shown here is derived from an EMBL/GenBank/DDBJ whole genome shotgun (WGS) entry which is preliminary data.</text>
</comment>
<dbReference type="AlphaFoldDB" id="A0A318ITS9"/>
<evidence type="ECO:0000256" key="2">
    <source>
        <dbReference type="ARBA" id="ARBA00001966"/>
    </source>
</evidence>
<dbReference type="RefSeq" id="WP_059286723.1">
    <property type="nucleotide sequence ID" value="NZ_LNQU01000104.1"/>
</dbReference>
<dbReference type="Proteomes" id="UP000248395">
    <property type="component" value="Unassembled WGS sequence"/>
</dbReference>
<keyword evidence="7 10" id="KW-0408">Iron</keyword>
<dbReference type="PROSITE" id="PS50835">
    <property type="entry name" value="IG_LIKE"/>
    <property type="match status" value="1"/>
</dbReference>
<dbReference type="InterPro" id="IPR011167">
    <property type="entry name" value="Fe_dep_fumarate_hydratase"/>
</dbReference>
<protein>
    <recommendedName>
        <fullName evidence="10">Fumarate hydratase class I</fullName>
        <ecNumber evidence="10">4.2.1.2</ecNumber>
    </recommendedName>
</protein>
<evidence type="ECO:0000313" key="13">
    <source>
        <dbReference type="Proteomes" id="UP000248395"/>
    </source>
</evidence>
<evidence type="ECO:0000256" key="10">
    <source>
        <dbReference type="PIRNR" id="PIRNR001394"/>
    </source>
</evidence>
<dbReference type="OrthoDB" id="9798978at2"/>
<dbReference type="GO" id="GO:0006091">
    <property type="term" value="P:generation of precursor metabolites and energy"/>
    <property type="evidence" value="ECO:0007669"/>
    <property type="project" value="InterPro"/>
</dbReference>
<organism evidence="12 13">
    <name type="scientific">Aquitalea magnusonii</name>
    <dbReference type="NCBI Taxonomy" id="332411"/>
    <lineage>
        <taxon>Bacteria</taxon>
        <taxon>Pseudomonadati</taxon>
        <taxon>Pseudomonadota</taxon>
        <taxon>Betaproteobacteria</taxon>
        <taxon>Neisseriales</taxon>
        <taxon>Chromobacteriaceae</taxon>
        <taxon>Aquitalea</taxon>
    </lineage>
</organism>
<evidence type="ECO:0000256" key="4">
    <source>
        <dbReference type="ARBA" id="ARBA00011738"/>
    </source>
</evidence>
<comment type="function">
    <text evidence="10">Catalyzes the reversible hydration of fumarate to (S)-malate.</text>
</comment>
<dbReference type="GO" id="GO:0004333">
    <property type="term" value="F:fumarate hydratase activity"/>
    <property type="evidence" value="ECO:0007669"/>
    <property type="project" value="UniProtKB-UniRule"/>
</dbReference>
<dbReference type="SUPFAM" id="SSF117457">
    <property type="entry name" value="FumA C-terminal domain-like"/>
    <property type="match status" value="1"/>
</dbReference>
<evidence type="ECO:0000256" key="8">
    <source>
        <dbReference type="ARBA" id="ARBA00023014"/>
    </source>
</evidence>
<dbReference type="GO" id="GO:0046872">
    <property type="term" value="F:metal ion binding"/>
    <property type="evidence" value="ECO:0007669"/>
    <property type="project" value="UniProtKB-UniRule"/>
</dbReference>
<gene>
    <name evidence="12" type="ORF">DFR38_13137</name>
</gene>
<dbReference type="Pfam" id="PF05681">
    <property type="entry name" value="Fumerase"/>
    <property type="match status" value="1"/>
</dbReference>
<evidence type="ECO:0000256" key="6">
    <source>
        <dbReference type="ARBA" id="ARBA00022723"/>
    </source>
</evidence>
<evidence type="ECO:0000256" key="3">
    <source>
        <dbReference type="ARBA" id="ARBA00008876"/>
    </source>
</evidence>
<name>A0A318ITS9_9NEIS</name>
<keyword evidence="8 10" id="KW-0411">Iron-sulfur</keyword>
<dbReference type="Gene3D" id="3.20.130.10">
    <property type="entry name" value="Fe-S hydro-lyase, tartrate dehydratase beta-type, catalytic domain"/>
    <property type="match status" value="1"/>
</dbReference>
<evidence type="ECO:0000313" key="12">
    <source>
        <dbReference type="EMBL" id="PXX38889.1"/>
    </source>
</evidence>
<comment type="catalytic activity">
    <reaction evidence="1 10">
        <text>(S)-malate = fumarate + H2O</text>
        <dbReference type="Rhea" id="RHEA:12460"/>
        <dbReference type="ChEBI" id="CHEBI:15377"/>
        <dbReference type="ChEBI" id="CHEBI:15589"/>
        <dbReference type="ChEBI" id="CHEBI:29806"/>
        <dbReference type="EC" id="4.2.1.2"/>
    </reaction>
</comment>
<dbReference type="NCBIfam" id="TIGR00723">
    <property type="entry name" value="ttdB_fumA_fumB"/>
    <property type="match status" value="1"/>
</dbReference>
<sequence length="508" mass="54889">MAVIRQDDFIQSIADAFQYISCYHPKDYIDALYQAYLHEESPAAKDAMAQILINSRMCAEGRRPICQDTGIAVVFLKVGMNVQWDATLSVQEMVNEGVRRAYNNPDNKLRASVLLDPAGKRQNSKDNTPAVVHFEIVEGDGVEVTCAAKGGGSENKSKFYALNPSDSIVDWVINTVPTMGAGWCPPGILGIGIGGTPEKAMLLAKESLMSHVDIHELKAKAASGAELSRVEELRLEIFEKVNALGIGAQGLGGLTTVLDVKILDYPTHAASLPVAMIPNCAATRHIHFHLDGSGPAHLAPPSLEDWPEITYDTSNGKRVDLDQITKEEVASWQPGDVLLLNGKILTGRDAAHKRMVDMLNKGEALPVDFTNRFIYYVGPVDPVRDEVVGPAGPTTATRMDKFTRQMLEQTGLLGMIGKAERGPAAIEAIKDNKAVYLMAVGGSAYLVSKAIKASKVVGFADLGMEAIYEFEVKDMPVTVAVDSNGISVHNTGPAEWRVKIGKIPVNKA</sequence>